<keyword evidence="3" id="KW-1185">Reference proteome</keyword>
<dbReference type="EMBL" id="WSZM01000224">
    <property type="protein sequence ID" value="KAF4037968.1"/>
    <property type="molecule type" value="Genomic_DNA"/>
</dbReference>
<feature type="region of interest" description="Disordered" evidence="1">
    <location>
        <begin position="194"/>
        <end position="218"/>
    </location>
</feature>
<gene>
    <name evidence="2" type="ORF">GN244_ATG09927</name>
</gene>
<evidence type="ECO:0000313" key="3">
    <source>
        <dbReference type="Proteomes" id="UP000602510"/>
    </source>
</evidence>
<dbReference type="Proteomes" id="UP000602510">
    <property type="component" value="Unassembled WGS sequence"/>
</dbReference>
<proteinExistence type="predicted"/>
<comment type="caution">
    <text evidence="2">The sequence shown here is derived from an EMBL/GenBank/DDBJ whole genome shotgun (WGS) entry which is preliminary data.</text>
</comment>
<sequence>MKRSYVTAIGGLVASGKLSTSPQARVTERTLFLSTYSDDFSCSNIVYARIDNDICTDTSVCAILNDTDGSFHDSEMTACILDRDEFLKSAFKGSPYFTVELYPADCLGKSYNTRSFIADGSCHPYAHSHFKVQQDNDTISVMSAESGCDAADWYEEWSVDSNTQLNTEACVTDGTNTWKAYFVKGTTAVDDSNLNPSAPVAAPVSPTPSPTVVTTGTAPPTNSSLFSSSLATPVSVSSGAKLVFGLVLSAVMVIYC</sequence>
<name>A0A833WD73_PHYIN</name>
<accession>A0A833WD73</accession>
<organism evidence="2 3">
    <name type="scientific">Phytophthora infestans</name>
    <name type="common">Potato late blight agent</name>
    <name type="synonym">Botrytis infestans</name>
    <dbReference type="NCBI Taxonomy" id="4787"/>
    <lineage>
        <taxon>Eukaryota</taxon>
        <taxon>Sar</taxon>
        <taxon>Stramenopiles</taxon>
        <taxon>Oomycota</taxon>
        <taxon>Peronosporomycetes</taxon>
        <taxon>Peronosporales</taxon>
        <taxon>Peronosporaceae</taxon>
        <taxon>Phytophthora</taxon>
    </lineage>
</organism>
<protein>
    <submittedName>
        <fullName evidence="2">Uncharacterized protein</fullName>
    </submittedName>
</protein>
<feature type="compositionally biased region" description="Low complexity" evidence="1">
    <location>
        <begin position="196"/>
        <end position="218"/>
    </location>
</feature>
<evidence type="ECO:0000256" key="1">
    <source>
        <dbReference type="SAM" id="MobiDB-lite"/>
    </source>
</evidence>
<evidence type="ECO:0000313" key="2">
    <source>
        <dbReference type="EMBL" id="KAF4037968.1"/>
    </source>
</evidence>
<reference evidence="2" key="1">
    <citation type="submission" date="2020-04" db="EMBL/GenBank/DDBJ databases">
        <title>Hybrid Assembly of Korean Phytophthora infestans isolates.</title>
        <authorList>
            <person name="Prokchorchik M."/>
            <person name="Lee Y."/>
            <person name="Seo J."/>
            <person name="Cho J.-H."/>
            <person name="Park Y.-E."/>
            <person name="Jang D.-C."/>
            <person name="Im J.-S."/>
            <person name="Choi J.-G."/>
            <person name="Park H.-J."/>
            <person name="Lee G.-B."/>
            <person name="Lee Y.-G."/>
            <person name="Hong S.-Y."/>
            <person name="Cho K."/>
            <person name="Sohn K.H."/>
        </authorList>
    </citation>
    <scope>NUCLEOTIDE SEQUENCE</scope>
    <source>
        <strain evidence="2">KR_1_A1</strain>
    </source>
</reference>
<dbReference type="AlphaFoldDB" id="A0A833WD73"/>